<name>A0ABD3HGL4_9MARC</name>
<evidence type="ECO:0000313" key="4">
    <source>
        <dbReference type="Proteomes" id="UP001633002"/>
    </source>
</evidence>
<sequence length="288" mass="33486">MSDNQQMSEVVTNYDIADDSDTGDGDSSEEANTAEDDTNRRRTKDPGGKFLIPFDEIADREHDLRWGFFQYEFVRKTVTQIDDDQFQVLGLQTTLSINFPQPNVAVCKQFISNYNKNRKAGVVNGRQFTLSVQIVRQALNLQEGQRVQRQIKHAKIQDWFPIRDDKGHRYFANDCIHENWRGMFQLLNALLLARRRVKDVHGRLAITVKNHVQGIQKQDWAQLIVDSLSLKICFLKKQMLRNRRPRTFLTFVGQILTWLFMHAGLIPVQHGPEHPQSPPPDTFTFFIF</sequence>
<keyword evidence="4" id="KW-1185">Reference proteome</keyword>
<keyword evidence="2" id="KW-1133">Transmembrane helix</keyword>
<feature type="region of interest" description="Disordered" evidence="1">
    <location>
        <begin position="1"/>
        <end position="50"/>
    </location>
</feature>
<keyword evidence="2" id="KW-0812">Transmembrane</keyword>
<feature type="compositionally biased region" description="Acidic residues" evidence="1">
    <location>
        <begin position="16"/>
        <end position="36"/>
    </location>
</feature>
<dbReference type="AlphaFoldDB" id="A0ABD3HGL4"/>
<evidence type="ECO:0000313" key="3">
    <source>
        <dbReference type="EMBL" id="KAL3689485.1"/>
    </source>
</evidence>
<dbReference type="EMBL" id="JBJQOH010000004">
    <property type="protein sequence ID" value="KAL3689485.1"/>
    <property type="molecule type" value="Genomic_DNA"/>
</dbReference>
<protein>
    <submittedName>
        <fullName evidence="3">Uncharacterized protein</fullName>
    </submittedName>
</protein>
<feature type="compositionally biased region" description="Basic and acidic residues" evidence="1">
    <location>
        <begin position="37"/>
        <end position="47"/>
    </location>
</feature>
<feature type="transmembrane region" description="Helical" evidence="2">
    <location>
        <begin position="247"/>
        <end position="268"/>
    </location>
</feature>
<dbReference type="Proteomes" id="UP001633002">
    <property type="component" value="Unassembled WGS sequence"/>
</dbReference>
<accession>A0ABD3HGL4</accession>
<reference evidence="3 4" key="1">
    <citation type="submission" date="2024-09" db="EMBL/GenBank/DDBJ databases">
        <title>Chromosome-scale assembly of Riccia sorocarpa.</title>
        <authorList>
            <person name="Paukszto L."/>
        </authorList>
    </citation>
    <scope>NUCLEOTIDE SEQUENCE [LARGE SCALE GENOMIC DNA]</scope>
    <source>
        <strain evidence="3">LP-2024</strain>
        <tissue evidence="3">Aerial parts of the thallus</tissue>
    </source>
</reference>
<organism evidence="3 4">
    <name type="scientific">Riccia sorocarpa</name>
    <dbReference type="NCBI Taxonomy" id="122646"/>
    <lineage>
        <taxon>Eukaryota</taxon>
        <taxon>Viridiplantae</taxon>
        <taxon>Streptophyta</taxon>
        <taxon>Embryophyta</taxon>
        <taxon>Marchantiophyta</taxon>
        <taxon>Marchantiopsida</taxon>
        <taxon>Marchantiidae</taxon>
        <taxon>Marchantiales</taxon>
        <taxon>Ricciaceae</taxon>
        <taxon>Riccia</taxon>
    </lineage>
</organism>
<gene>
    <name evidence="3" type="ORF">R1sor_015794</name>
</gene>
<comment type="caution">
    <text evidence="3">The sequence shown here is derived from an EMBL/GenBank/DDBJ whole genome shotgun (WGS) entry which is preliminary data.</text>
</comment>
<keyword evidence="2" id="KW-0472">Membrane</keyword>
<evidence type="ECO:0000256" key="1">
    <source>
        <dbReference type="SAM" id="MobiDB-lite"/>
    </source>
</evidence>
<feature type="compositionally biased region" description="Polar residues" evidence="1">
    <location>
        <begin position="1"/>
        <end position="11"/>
    </location>
</feature>
<evidence type="ECO:0000256" key="2">
    <source>
        <dbReference type="SAM" id="Phobius"/>
    </source>
</evidence>
<proteinExistence type="predicted"/>